<dbReference type="AlphaFoldDB" id="D4F3V1"/>
<gene>
    <name evidence="1" type="ORF">EDWATA_01416</name>
</gene>
<accession>D4F3V1</accession>
<reference evidence="1 2" key="1">
    <citation type="submission" date="2010-02" db="EMBL/GenBank/DDBJ databases">
        <authorList>
            <person name="Weinstock G."/>
            <person name="Sodergren E."/>
            <person name="Clifton S."/>
            <person name="Fulton L."/>
            <person name="Fulton B."/>
            <person name="Courtney L."/>
            <person name="Fronick C."/>
            <person name="Harrison M."/>
            <person name="Strong C."/>
            <person name="Farmer C."/>
            <person name="Delahaunty K."/>
            <person name="Markovic C."/>
            <person name="Hall O."/>
            <person name="Minx P."/>
            <person name="Tomlinson C."/>
            <person name="Mitreva M."/>
            <person name="Nelson J."/>
            <person name="Hou S."/>
            <person name="Wollam A."/>
            <person name="Pepin K.H."/>
            <person name="Johnson M."/>
            <person name="Bhonagiri V."/>
            <person name="Zhang X."/>
            <person name="Suruliraj S."/>
            <person name="Warren W."/>
            <person name="Chinwalla A."/>
            <person name="Mardis E.R."/>
            <person name="Wilson R.K."/>
        </authorList>
    </citation>
    <scope>NUCLEOTIDE SEQUENCE [LARGE SCALE GENOMIC DNA]</scope>
    <source>
        <strain evidence="1 2">ATCC 23685</strain>
    </source>
</reference>
<proteinExistence type="predicted"/>
<evidence type="ECO:0000313" key="2">
    <source>
        <dbReference type="Proteomes" id="UP000003692"/>
    </source>
</evidence>
<dbReference type="HOGENOM" id="CLU_2648736_0_0_6"/>
<organism evidence="1 2">
    <name type="scientific">Edwardsiella tarda ATCC 23685</name>
    <dbReference type="NCBI Taxonomy" id="500638"/>
    <lineage>
        <taxon>Bacteria</taxon>
        <taxon>Pseudomonadati</taxon>
        <taxon>Pseudomonadota</taxon>
        <taxon>Gammaproteobacteria</taxon>
        <taxon>Enterobacterales</taxon>
        <taxon>Hafniaceae</taxon>
        <taxon>Edwardsiella</taxon>
    </lineage>
</organism>
<protein>
    <submittedName>
        <fullName evidence="1">Uncharacterized protein</fullName>
    </submittedName>
</protein>
<dbReference type="Proteomes" id="UP000003692">
    <property type="component" value="Unassembled WGS sequence"/>
</dbReference>
<dbReference type="EMBL" id="ADGK01000072">
    <property type="protein sequence ID" value="EFE23554.1"/>
    <property type="molecule type" value="Genomic_DNA"/>
</dbReference>
<name>D4F3V1_EDWTA</name>
<evidence type="ECO:0000313" key="1">
    <source>
        <dbReference type="EMBL" id="EFE23554.1"/>
    </source>
</evidence>
<comment type="caution">
    <text evidence="1">The sequence shown here is derived from an EMBL/GenBank/DDBJ whole genome shotgun (WGS) entry which is preliminary data.</text>
</comment>
<sequence length="76" mass="8625">MRAIHPASPAYFLTPASLIRSIFNSPQGIALSAGNNQTMVIVLSYSFLYGERRYFFFLGICARNKVVSDCYHIRYV</sequence>